<feature type="compositionally biased region" description="Basic and acidic residues" evidence="1">
    <location>
        <begin position="12"/>
        <end position="24"/>
    </location>
</feature>
<keyword evidence="3" id="KW-1185">Reference proteome</keyword>
<evidence type="ECO:0000313" key="2">
    <source>
        <dbReference type="EMBL" id="MST31853.1"/>
    </source>
</evidence>
<gene>
    <name evidence="2" type="ORF">GHK86_03810</name>
</gene>
<name>A0ABW9QTZ5_9ACTN</name>
<reference evidence="2 3" key="1">
    <citation type="submission" date="2019-11" db="EMBL/GenBank/DDBJ databases">
        <title>Acidiferrimicrobium australis gen. nov., sp. nov., an acidophilic and obligately heterotrophic, member of the Actinobacteria that catalyses dissimilatory oxido- reduction of iron isolated from metal-rich acidic water in Chile.</title>
        <authorList>
            <person name="Gonzalez D."/>
            <person name="Huber K."/>
            <person name="Hedrich S."/>
            <person name="Rojas-Villalobos C."/>
            <person name="Quatrini R."/>
            <person name="Dinamarca M.A."/>
            <person name="Schwarz A."/>
            <person name="Canales C."/>
            <person name="Nancucheo I."/>
        </authorList>
    </citation>
    <scope>NUCLEOTIDE SEQUENCE [LARGE SCALE GENOMIC DNA]</scope>
    <source>
        <strain evidence="2 3">USS-CCA1</strain>
    </source>
</reference>
<evidence type="ECO:0000313" key="3">
    <source>
        <dbReference type="Proteomes" id="UP000437736"/>
    </source>
</evidence>
<evidence type="ECO:0000256" key="1">
    <source>
        <dbReference type="SAM" id="MobiDB-lite"/>
    </source>
</evidence>
<dbReference type="EMBL" id="WJHE01000154">
    <property type="protein sequence ID" value="MST31853.1"/>
    <property type="molecule type" value="Genomic_DNA"/>
</dbReference>
<accession>A0ABW9QTZ5</accession>
<organism evidence="2 3">
    <name type="scientific">Acidiferrimicrobium australe</name>
    <dbReference type="NCBI Taxonomy" id="2664430"/>
    <lineage>
        <taxon>Bacteria</taxon>
        <taxon>Bacillati</taxon>
        <taxon>Actinomycetota</taxon>
        <taxon>Acidimicrobiia</taxon>
        <taxon>Acidimicrobiales</taxon>
        <taxon>Acidimicrobiaceae</taxon>
        <taxon>Acidiferrimicrobium</taxon>
    </lineage>
</organism>
<comment type="caution">
    <text evidence="2">The sequence shown here is derived from an EMBL/GenBank/DDBJ whole genome shotgun (WGS) entry which is preliminary data.</text>
</comment>
<proteinExistence type="predicted"/>
<feature type="compositionally biased region" description="Basic and acidic residues" evidence="1">
    <location>
        <begin position="33"/>
        <end position="46"/>
    </location>
</feature>
<feature type="region of interest" description="Disordered" evidence="1">
    <location>
        <begin position="1"/>
        <end position="57"/>
    </location>
</feature>
<protein>
    <submittedName>
        <fullName evidence="2">Uncharacterized protein</fullName>
    </submittedName>
</protein>
<dbReference type="Proteomes" id="UP000437736">
    <property type="component" value="Unassembled WGS sequence"/>
</dbReference>
<sequence>MTGTRPAGDVEPPPRDEDAPREPVGDPTRALWRRSETKPDGRRLTRYEQAGGGPERP</sequence>